<dbReference type="EMBL" id="JBHUOF010000012">
    <property type="protein sequence ID" value="MFD2799826.1"/>
    <property type="molecule type" value="Genomic_DNA"/>
</dbReference>
<dbReference type="Pfam" id="PF13245">
    <property type="entry name" value="AAA_19"/>
    <property type="match status" value="1"/>
</dbReference>
<protein>
    <recommendedName>
        <fullName evidence="11">RecBCD enzyme subunit RecD</fullName>
        <ecNumber evidence="11">5.6.2.3</ecNumber>
    </recommendedName>
    <alternativeName>
        <fullName evidence="11">DNA 5'-3' helicase subunit RecD</fullName>
    </alternativeName>
    <alternativeName>
        <fullName evidence="11">Exonuclease V subunit RecD</fullName>
        <shortName evidence="11">ExoV subunit RecD</shortName>
    </alternativeName>
    <alternativeName>
        <fullName evidence="11">Helicase/nuclease RecBCD subunit RecD</fullName>
    </alternativeName>
</protein>
<proteinExistence type="inferred from homology"/>
<reference evidence="15" key="1">
    <citation type="journal article" date="2019" name="Int. J. Syst. Evol. Microbiol.">
        <title>The Global Catalogue of Microorganisms (GCM) 10K type strain sequencing project: providing services to taxonomists for standard genome sequencing and annotation.</title>
        <authorList>
            <consortium name="The Broad Institute Genomics Platform"/>
            <consortium name="The Broad Institute Genome Sequencing Center for Infectious Disease"/>
            <person name="Wu L."/>
            <person name="Ma J."/>
        </authorList>
    </citation>
    <scope>NUCLEOTIDE SEQUENCE [LARGE SCALE GENOMIC DNA]</scope>
    <source>
        <strain evidence="15">IBRC-M 10906</strain>
    </source>
</reference>
<keyword evidence="9 11" id="KW-0234">DNA repair</keyword>
<evidence type="ECO:0000256" key="3">
    <source>
        <dbReference type="ARBA" id="ARBA00022763"/>
    </source>
</evidence>
<dbReference type="InterPro" id="IPR027417">
    <property type="entry name" value="P-loop_NTPase"/>
</dbReference>
<comment type="function">
    <text evidence="11">A helicase/nuclease that prepares dsDNA breaks (DSB) for recombinational DNA repair. Binds to DSBs and unwinds DNA via a highly rapid and processive ATP-dependent bidirectional helicase activity. Unwinds dsDNA until it encounters a Chi (crossover hotspot instigator) sequence from the 3' direction. Cuts ssDNA a few nucleotides 3' to the Chi site. The properties and activities of the enzyme are changed at Chi. The Chi-altered holoenzyme produces a long 3'-ssDNA overhang and facilitates RecA-binding to the ssDNA for homologous DNA recombination and repair. Holoenzyme degrades any linearized DNA that is unable to undergo homologous recombination. In the holoenzyme this subunit has ssDNA-dependent ATPase and 5'-3' helicase activity. When added to pre-assembled RecBC greatly stimulates nuclease activity and augments holoenzyme processivity. Negatively regulates the RecA-loading ability of RecBCD.</text>
</comment>
<keyword evidence="2 11" id="KW-0547">Nucleotide-binding</keyword>
<organism evidence="14 15">
    <name type="scientific">Prauserella oleivorans</name>
    <dbReference type="NCBI Taxonomy" id="1478153"/>
    <lineage>
        <taxon>Bacteria</taxon>
        <taxon>Bacillati</taxon>
        <taxon>Actinomycetota</taxon>
        <taxon>Actinomycetes</taxon>
        <taxon>Pseudonocardiales</taxon>
        <taxon>Pseudonocardiaceae</taxon>
        <taxon>Prauserella</taxon>
    </lineage>
</organism>
<evidence type="ECO:0000256" key="8">
    <source>
        <dbReference type="ARBA" id="ARBA00023125"/>
    </source>
</evidence>
<dbReference type="Proteomes" id="UP001597478">
    <property type="component" value="Unassembled WGS sequence"/>
</dbReference>
<feature type="domain" description="UvrD-like helicase C-terminal" evidence="12">
    <location>
        <begin position="536"/>
        <end position="583"/>
    </location>
</feature>
<accession>A0ABW5WBW5</accession>
<keyword evidence="4 11" id="KW-0378">Hydrolase</keyword>
<feature type="binding site" evidence="11">
    <location>
        <begin position="185"/>
        <end position="192"/>
    </location>
    <ligand>
        <name>ATP</name>
        <dbReference type="ChEBI" id="CHEBI:30616"/>
    </ligand>
</feature>
<dbReference type="EC" id="5.6.2.3" evidence="11"/>
<dbReference type="CDD" id="cd18809">
    <property type="entry name" value="SF1_C_RecD"/>
    <property type="match status" value="1"/>
</dbReference>
<evidence type="ECO:0000259" key="12">
    <source>
        <dbReference type="Pfam" id="PF13538"/>
    </source>
</evidence>
<dbReference type="InterPro" id="IPR050534">
    <property type="entry name" value="Coronavir_polyprotein_1ab"/>
</dbReference>
<evidence type="ECO:0000259" key="13">
    <source>
        <dbReference type="Pfam" id="PF21185"/>
    </source>
</evidence>
<keyword evidence="8 11" id="KW-0238">DNA-binding</keyword>
<evidence type="ECO:0000256" key="10">
    <source>
        <dbReference type="ARBA" id="ARBA00023235"/>
    </source>
</evidence>
<evidence type="ECO:0000256" key="4">
    <source>
        <dbReference type="ARBA" id="ARBA00022801"/>
    </source>
</evidence>
<evidence type="ECO:0000256" key="11">
    <source>
        <dbReference type="HAMAP-Rule" id="MF_01487"/>
    </source>
</evidence>
<evidence type="ECO:0000256" key="9">
    <source>
        <dbReference type="ARBA" id="ARBA00023204"/>
    </source>
</evidence>
<dbReference type="Pfam" id="PF21185">
    <property type="entry name" value="RecD_N"/>
    <property type="match status" value="1"/>
</dbReference>
<dbReference type="InterPro" id="IPR041851">
    <property type="entry name" value="RecD_N_sf"/>
</dbReference>
<dbReference type="PANTHER" id="PTHR43788:SF6">
    <property type="entry name" value="DNA HELICASE B"/>
    <property type="match status" value="1"/>
</dbReference>
<keyword evidence="1 11" id="KW-0540">Nuclease</keyword>
<comment type="miscellaneous">
    <text evidence="11">In the RecBCD complex, RecB has a slow 3'-5' helicase, an exonuclease activity and loads RecA onto ssDNA, RecD has a fast 5'-3' helicase activity, while RecC stimulates the ATPase and processivity of the RecB helicase and contributes to recognition of the Chi site.</text>
</comment>
<name>A0ABW5WBW5_9PSEU</name>
<comment type="subunit">
    <text evidence="11">Heterotrimer of RecB, RecC and RecD. All subunits contribute to DNA-binding.</text>
</comment>
<evidence type="ECO:0000313" key="14">
    <source>
        <dbReference type="EMBL" id="MFD2799826.1"/>
    </source>
</evidence>
<dbReference type="RefSeq" id="WP_377392014.1">
    <property type="nucleotide sequence ID" value="NZ_JBHSAN010000027.1"/>
</dbReference>
<keyword evidence="7 11" id="KW-0067">ATP-binding</keyword>
<dbReference type="InterPro" id="IPR027785">
    <property type="entry name" value="UvrD-like_helicase_C"/>
</dbReference>
<dbReference type="PANTHER" id="PTHR43788">
    <property type="entry name" value="DNA2/NAM7 HELICASE FAMILY MEMBER"/>
    <property type="match status" value="1"/>
</dbReference>
<dbReference type="HAMAP" id="MF_01487">
    <property type="entry name" value="RecD"/>
    <property type="match status" value="1"/>
</dbReference>
<evidence type="ECO:0000256" key="5">
    <source>
        <dbReference type="ARBA" id="ARBA00022806"/>
    </source>
</evidence>
<evidence type="ECO:0000256" key="7">
    <source>
        <dbReference type="ARBA" id="ARBA00022840"/>
    </source>
</evidence>
<evidence type="ECO:0000256" key="6">
    <source>
        <dbReference type="ARBA" id="ARBA00022839"/>
    </source>
</evidence>
<dbReference type="SUPFAM" id="SSF52540">
    <property type="entry name" value="P-loop containing nucleoside triphosphate hydrolases"/>
    <property type="match status" value="1"/>
</dbReference>
<evidence type="ECO:0000313" key="15">
    <source>
        <dbReference type="Proteomes" id="UP001597478"/>
    </source>
</evidence>
<comment type="caution">
    <text evidence="14">The sequence shown here is derived from an EMBL/GenBank/DDBJ whole genome shotgun (WGS) entry which is preliminary data.</text>
</comment>
<comment type="catalytic activity">
    <reaction evidence="11">
        <text>ATP + H2O = ADP + phosphate + H(+)</text>
        <dbReference type="Rhea" id="RHEA:13065"/>
        <dbReference type="ChEBI" id="CHEBI:15377"/>
        <dbReference type="ChEBI" id="CHEBI:15378"/>
        <dbReference type="ChEBI" id="CHEBI:30616"/>
        <dbReference type="ChEBI" id="CHEBI:43474"/>
        <dbReference type="ChEBI" id="CHEBI:456216"/>
        <dbReference type="EC" id="5.6.2.3"/>
    </reaction>
</comment>
<dbReference type="CDD" id="cd17933">
    <property type="entry name" value="DEXSc_RecD-like"/>
    <property type="match status" value="1"/>
</dbReference>
<keyword evidence="10 11" id="KW-0413">Isomerase</keyword>
<feature type="domain" description="RecBCD enzyme subunit RecD N-terminal" evidence="13">
    <location>
        <begin position="20"/>
        <end position="113"/>
    </location>
</feature>
<keyword evidence="3 11" id="KW-0227">DNA damage</keyword>
<comment type="similarity">
    <text evidence="11">Belongs to the RecD family.</text>
</comment>
<keyword evidence="15" id="KW-1185">Reference proteome</keyword>
<dbReference type="Pfam" id="PF13538">
    <property type="entry name" value="UvrD_C_2"/>
    <property type="match status" value="1"/>
</dbReference>
<dbReference type="InterPro" id="IPR049550">
    <property type="entry name" value="RecD_N"/>
</dbReference>
<dbReference type="NCBIfam" id="TIGR01447">
    <property type="entry name" value="recD"/>
    <property type="match status" value="1"/>
</dbReference>
<dbReference type="Gene3D" id="3.40.50.300">
    <property type="entry name" value="P-loop containing nucleotide triphosphate hydrolases"/>
    <property type="match status" value="3"/>
</dbReference>
<gene>
    <name evidence="11 14" type="primary">recD</name>
    <name evidence="14" type="ORF">ACFS2C_10520</name>
</gene>
<evidence type="ECO:0000256" key="2">
    <source>
        <dbReference type="ARBA" id="ARBA00022741"/>
    </source>
</evidence>
<dbReference type="Gene3D" id="1.10.10.1020">
    <property type="entry name" value="RecBCD complex, subunit RecD, N-terminal domain"/>
    <property type="match status" value="1"/>
</dbReference>
<dbReference type="GO" id="GO:0008854">
    <property type="term" value="F:exodeoxyribonuclease V activity"/>
    <property type="evidence" value="ECO:0007669"/>
    <property type="project" value="UniProtKB-EC"/>
</dbReference>
<evidence type="ECO:0000256" key="1">
    <source>
        <dbReference type="ARBA" id="ARBA00022722"/>
    </source>
</evidence>
<keyword evidence="5 11" id="KW-0347">Helicase</keyword>
<keyword evidence="6 11" id="KW-0269">Exonuclease</keyword>
<sequence>MTGPLTTRRATGMLRTFEDAGVLEPADVHVAYRLGALGGETREPVLLAVALGVRALRLGSVCLELDRLPALASGAEGEALPWPDPDALWAALRRSPLVTGGPAGPLTPLTLADTPSGRLLFLTRYHRQEDTIRAVLAARERSRPDVDLDALAAGLDALFPGGDGPDRQRIAAALAATEWTTIVAGGPGTGKTHTAARILALLHTLHGPGLRVALAAPTGKAAMRLQESITGQAAELGLPDGLAATTLHRLLGPRRDNRSRFTHHAHNRLPHDVVVVDETSMVSLTMMARLVEAVRADARLILLGDPDQLASVDAGAVLADLIARPVTRPANPALARLVNPAAAAPGGDAPLDERERERLGSAVIRLSRGHRFTGALALLADAVRRGAADEAVAILRSGAHSVTFHEPDDLDAVRAEVTSTGLALIDAAERGDIPAALEALDTHRLLCAHREGPYGVRRWSQRVLDWTVAARGRSLDPEHRYAGQPLLVTETDYDTGLSNGDSGVVVQRQDGLTAAFDRGGSLLLLPPSRLAAVQPLYAMTVHRSQGSQYDSVSVVLPEEESSILTRQLLYTAITRARRRVRIVGREETVRAAIGRQALRASGLARW</sequence>
<dbReference type="InterPro" id="IPR006344">
    <property type="entry name" value="RecD"/>
</dbReference>